<dbReference type="PROSITE" id="PS50968">
    <property type="entry name" value="BIOTINYL_LIPOYL"/>
    <property type="match status" value="1"/>
</dbReference>
<dbReference type="Proteomes" id="UP000216207">
    <property type="component" value="Unassembled WGS sequence"/>
</dbReference>
<dbReference type="InterPro" id="IPR000089">
    <property type="entry name" value="Biotin_lipoyl"/>
</dbReference>
<dbReference type="CDD" id="cd06850">
    <property type="entry name" value="biotinyl_domain"/>
    <property type="match status" value="1"/>
</dbReference>
<evidence type="ECO:0000256" key="2">
    <source>
        <dbReference type="ARBA" id="ARBA00017562"/>
    </source>
</evidence>
<evidence type="ECO:0000256" key="4">
    <source>
        <dbReference type="ARBA" id="ARBA00022832"/>
    </source>
</evidence>
<evidence type="ECO:0000256" key="6">
    <source>
        <dbReference type="ARBA" id="ARBA00023160"/>
    </source>
</evidence>
<evidence type="ECO:0000256" key="9">
    <source>
        <dbReference type="SAM" id="MobiDB-lite"/>
    </source>
</evidence>
<dbReference type="AlphaFoldDB" id="A0A268P3L8"/>
<dbReference type="GO" id="GO:0009317">
    <property type="term" value="C:acetyl-CoA carboxylase complex"/>
    <property type="evidence" value="ECO:0007669"/>
    <property type="project" value="InterPro"/>
</dbReference>
<name>A0A268P3L8_SHOCL</name>
<keyword evidence="6 8" id="KW-0275">Fatty acid biosynthesis</keyword>
<dbReference type="SUPFAM" id="SSF51230">
    <property type="entry name" value="Single hybrid motif"/>
    <property type="match status" value="1"/>
</dbReference>
<evidence type="ECO:0000256" key="1">
    <source>
        <dbReference type="ARBA" id="ARBA00005194"/>
    </source>
</evidence>
<reference evidence="10 11" key="1">
    <citation type="submission" date="2017-07" db="EMBL/GenBank/DDBJ databases">
        <title>Isolation and whole genome analysis of endospore-forming bacteria from heroin.</title>
        <authorList>
            <person name="Kalinowski J."/>
            <person name="Ahrens B."/>
            <person name="Al-Dilaimi A."/>
            <person name="Winkler A."/>
            <person name="Wibberg D."/>
            <person name="Schleenbecker U."/>
            <person name="Ruckert C."/>
            <person name="Wolfel R."/>
            <person name="Grass G."/>
        </authorList>
    </citation>
    <scope>NUCLEOTIDE SEQUENCE [LARGE SCALE GENOMIC DNA]</scope>
    <source>
        <strain evidence="10 11">7539</strain>
    </source>
</reference>
<dbReference type="InterPro" id="IPR001249">
    <property type="entry name" value="AcCoA_biotinCC"/>
</dbReference>
<dbReference type="PROSITE" id="PS00188">
    <property type="entry name" value="BIOTIN"/>
    <property type="match status" value="1"/>
</dbReference>
<sequence>MFKVEEIKSLIEALDSSSLEELELEQENGKLVLKKNNGQVAVPLEQPTAAVQKAPAAAPAPVAQPEEIVESKEPEADADGRDLFTVTSPMVGTFYAAPSPDADPYVRTGDSVEEDTVVCIVEAMKLMNPIVADTKGKIVEIVAENGELVEYGQPLMVVERNK</sequence>
<evidence type="ECO:0000256" key="8">
    <source>
        <dbReference type="RuleBase" id="RU364072"/>
    </source>
</evidence>
<comment type="pathway">
    <text evidence="1 8">Lipid metabolism; fatty acid biosynthesis.</text>
</comment>
<dbReference type="PANTHER" id="PTHR45266:SF3">
    <property type="entry name" value="OXALOACETATE DECARBOXYLASE ALPHA CHAIN"/>
    <property type="match status" value="1"/>
</dbReference>
<evidence type="ECO:0000256" key="3">
    <source>
        <dbReference type="ARBA" id="ARBA00022516"/>
    </source>
</evidence>
<accession>A0A268P3L8</accession>
<dbReference type="UniPathway" id="UPA00094"/>
<dbReference type="GO" id="GO:0003989">
    <property type="term" value="F:acetyl-CoA carboxylase activity"/>
    <property type="evidence" value="ECO:0007669"/>
    <property type="project" value="InterPro"/>
</dbReference>
<comment type="caution">
    <text evidence="10">The sequence shown here is derived from an EMBL/GenBank/DDBJ whole genome shotgun (WGS) entry which is preliminary data.</text>
</comment>
<dbReference type="GO" id="GO:0006633">
    <property type="term" value="P:fatty acid biosynthetic process"/>
    <property type="evidence" value="ECO:0007669"/>
    <property type="project" value="UniProtKB-UniPathway"/>
</dbReference>
<feature type="compositionally biased region" description="Basic and acidic residues" evidence="9">
    <location>
        <begin position="69"/>
        <end position="81"/>
    </location>
</feature>
<keyword evidence="5 8" id="KW-0443">Lipid metabolism</keyword>
<evidence type="ECO:0000256" key="5">
    <source>
        <dbReference type="ARBA" id="ARBA00023098"/>
    </source>
</evidence>
<dbReference type="PRINTS" id="PR01071">
    <property type="entry name" value="ACOABIOTINCC"/>
</dbReference>
<gene>
    <name evidence="10" type="primary">accB</name>
    <name evidence="10" type="ORF">CHH72_05135</name>
</gene>
<evidence type="ECO:0000256" key="7">
    <source>
        <dbReference type="ARBA" id="ARBA00023267"/>
    </source>
</evidence>
<dbReference type="OMA" id="EVEYPCK"/>
<dbReference type="Pfam" id="PF00364">
    <property type="entry name" value="Biotin_lipoyl"/>
    <property type="match status" value="1"/>
</dbReference>
<feature type="compositionally biased region" description="Low complexity" evidence="9">
    <location>
        <begin position="51"/>
        <end position="65"/>
    </location>
</feature>
<comment type="function">
    <text evidence="8">This protein is a component of the acetyl coenzyme A carboxylase complex; first, biotin carboxylase catalyzes the carboxylation of the carrier protein and then the transcarboxylase transfers the carboxyl group to form malonyl-CoA.</text>
</comment>
<keyword evidence="3 8" id="KW-0444">Lipid biosynthesis</keyword>
<dbReference type="NCBIfam" id="TIGR00531">
    <property type="entry name" value="BCCP"/>
    <property type="match status" value="1"/>
</dbReference>
<dbReference type="InterPro" id="IPR011053">
    <property type="entry name" value="Single_hybrid_motif"/>
</dbReference>
<dbReference type="InterPro" id="IPR050709">
    <property type="entry name" value="Biotin_Carboxyl_Carrier/Decarb"/>
</dbReference>
<dbReference type="EMBL" id="NPCC01000005">
    <property type="protein sequence ID" value="PAE90364.1"/>
    <property type="molecule type" value="Genomic_DNA"/>
</dbReference>
<proteinExistence type="predicted"/>
<evidence type="ECO:0000313" key="11">
    <source>
        <dbReference type="Proteomes" id="UP000216207"/>
    </source>
</evidence>
<evidence type="ECO:0000313" key="10">
    <source>
        <dbReference type="EMBL" id="PAE90364.1"/>
    </source>
</evidence>
<dbReference type="RefSeq" id="WP_011247312.1">
    <property type="nucleotide sequence ID" value="NZ_BOQQ01000003.1"/>
</dbReference>
<dbReference type="Gene3D" id="2.40.50.100">
    <property type="match status" value="1"/>
</dbReference>
<keyword evidence="7 8" id="KW-0092">Biotin</keyword>
<dbReference type="InterPro" id="IPR001882">
    <property type="entry name" value="Biotin_BS"/>
</dbReference>
<organism evidence="10 11">
    <name type="scientific">Shouchella clausii</name>
    <name type="common">Alkalihalobacillus clausii</name>
    <dbReference type="NCBI Taxonomy" id="79880"/>
    <lineage>
        <taxon>Bacteria</taxon>
        <taxon>Bacillati</taxon>
        <taxon>Bacillota</taxon>
        <taxon>Bacilli</taxon>
        <taxon>Bacillales</taxon>
        <taxon>Bacillaceae</taxon>
        <taxon>Shouchella</taxon>
    </lineage>
</organism>
<feature type="region of interest" description="Disordered" evidence="9">
    <location>
        <begin position="51"/>
        <end position="81"/>
    </location>
</feature>
<keyword evidence="4 8" id="KW-0276">Fatty acid metabolism</keyword>
<dbReference type="PANTHER" id="PTHR45266">
    <property type="entry name" value="OXALOACETATE DECARBOXYLASE ALPHA CHAIN"/>
    <property type="match status" value="1"/>
</dbReference>
<protein>
    <recommendedName>
        <fullName evidence="2 8">Biotin carboxyl carrier protein of acetyl-CoA carboxylase</fullName>
    </recommendedName>
</protein>